<dbReference type="GO" id="GO:0005829">
    <property type="term" value="C:cytosol"/>
    <property type="evidence" value="ECO:0007669"/>
    <property type="project" value="TreeGrafter"/>
</dbReference>
<evidence type="ECO:0000256" key="2">
    <source>
        <dbReference type="ARBA" id="ARBA00022679"/>
    </source>
</evidence>
<evidence type="ECO:0000256" key="1">
    <source>
        <dbReference type="ARBA" id="ARBA00022605"/>
    </source>
</evidence>
<sequence>MIITLIGMPGAGKSSAGQKLASLLGYEFIDTDKLVIDGSGTGLQDIVNDLGDMALIRAEEQSILDLKLEDNCIIATGGSVVYSEKAMEFLKAKSVVVYLDVPFGTIVMRLSNIATRGVVGLKEKGLHGLYEERTVLYRAFADHIIEVGRKDKVVDVTKKIMEEVLPESDAGIDVNAG</sequence>
<dbReference type="EC" id="2.7.1.71" evidence="7"/>
<gene>
    <name evidence="7" type="ORF">RE476_12850</name>
</gene>
<evidence type="ECO:0000313" key="8">
    <source>
        <dbReference type="Proteomes" id="UP001183006"/>
    </source>
</evidence>
<dbReference type="KEGG" id="mmav:RE476_12850"/>
<evidence type="ECO:0000256" key="6">
    <source>
        <dbReference type="ARBA" id="ARBA00023141"/>
    </source>
</evidence>
<dbReference type="AlphaFoldDB" id="A0AA51UFX5"/>
<dbReference type="GO" id="GO:0005524">
    <property type="term" value="F:ATP binding"/>
    <property type="evidence" value="ECO:0007669"/>
    <property type="project" value="UniProtKB-KW"/>
</dbReference>
<dbReference type="EMBL" id="CP133594">
    <property type="protein sequence ID" value="WMW22238.1"/>
    <property type="molecule type" value="Genomic_DNA"/>
</dbReference>
<dbReference type="PANTHER" id="PTHR21087">
    <property type="entry name" value="SHIKIMATE KINASE"/>
    <property type="match status" value="1"/>
</dbReference>
<proteinExistence type="inferred from homology"/>
<keyword evidence="2 7" id="KW-0808">Transferase</keyword>
<name>A0AA51UFX5_9EURY</name>
<dbReference type="InterPro" id="IPR000623">
    <property type="entry name" value="Shikimate_kinase/TSH1"/>
</dbReference>
<dbReference type="GeneID" id="84231045"/>
<dbReference type="GO" id="GO:0009073">
    <property type="term" value="P:aromatic amino acid family biosynthetic process"/>
    <property type="evidence" value="ECO:0007669"/>
    <property type="project" value="UniProtKB-KW"/>
</dbReference>
<dbReference type="PRINTS" id="PR01100">
    <property type="entry name" value="SHIKIMTKNASE"/>
</dbReference>
<dbReference type="SUPFAM" id="SSF52540">
    <property type="entry name" value="P-loop containing nucleoside triphosphate hydrolases"/>
    <property type="match status" value="1"/>
</dbReference>
<reference evidence="7" key="1">
    <citation type="submission" date="2023-08" db="EMBL/GenBank/DDBJ databases">
        <title>Methanolobus mangrovi sp. nov. and Methanolobus sediminis sp. nov, two novel methylotrophic methanogens isolated from mangrove sediments in China.</title>
        <authorList>
            <person name="Zhou J."/>
        </authorList>
    </citation>
    <scope>NUCLEOTIDE SEQUENCE</scope>
    <source>
        <strain evidence="7">FTZ2</strain>
    </source>
</reference>
<dbReference type="CDD" id="cd00464">
    <property type="entry name" value="SK"/>
    <property type="match status" value="1"/>
</dbReference>
<organism evidence="7 8">
    <name type="scientific">Methanolobus mangrovi</name>
    <dbReference type="NCBI Taxonomy" id="3072977"/>
    <lineage>
        <taxon>Archaea</taxon>
        <taxon>Methanobacteriati</taxon>
        <taxon>Methanobacteriota</taxon>
        <taxon>Stenosarchaea group</taxon>
        <taxon>Methanomicrobia</taxon>
        <taxon>Methanosarcinales</taxon>
        <taxon>Methanosarcinaceae</taxon>
        <taxon>Methanolobus</taxon>
    </lineage>
</organism>
<dbReference type="InterPro" id="IPR031322">
    <property type="entry name" value="Shikimate/glucono_kinase"/>
</dbReference>
<accession>A0AA51UFX5</accession>
<evidence type="ECO:0000256" key="5">
    <source>
        <dbReference type="ARBA" id="ARBA00022840"/>
    </source>
</evidence>
<keyword evidence="8" id="KW-1185">Reference proteome</keyword>
<keyword evidence="6" id="KW-0057">Aromatic amino acid biosynthesis</keyword>
<evidence type="ECO:0000256" key="3">
    <source>
        <dbReference type="ARBA" id="ARBA00022741"/>
    </source>
</evidence>
<dbReference type="GO" id="GO:0004765">
    <property type="term" value="F:shikimate kinase activity"/>
    <property type="evidence" value="ECO:0007669"/>
    <property type="project" value="UniProtKB-EC"/>
</dbReference>
<keyword evidence="5" id="KW-0067">ATP-binding</keyword>
<dbReference type="PANTHER" id="PTHR21087:SF16">
    <property type="entry name" value="SHIKIMATE KINASE 1, CHLOROPLASTIC"/>
    <property type="match status" value="1"/>
</dbReference>
<dbReference type="RefSeq" id="WP_309308033.1">
    <property type="nucleotide sequence ID" value="NZ_CP133594.1"/>
</dbReference>
<dbReference type="GO" id="GO:0008652">
    <property type="term" value="P:amino acid biosynthetic process"/>
    <property type="evidence" value="ECO:0007669"/>
    <property type="project" value="UniProtKB-KW"/>
</dbReference>
<evidence type="ECO:0000256" key="4">
    <source>
        <dbReference type="ARBA" id="ARBA00022777"/>
    </source>
</evidence>
<dbReference type="Proteomes" id="UP001183006">
    <property type="component" value="Chromosome"/>
</dbReference>
<keyword evidence="3" id="KW-0547">Nucleotide-binding</keyword>
<dbReference type="Gene3D" id="3.40.50.300">
    <property type="entry name" value="P-loop containing nucleotide triphosphate hydrolases"/>
    <property type="match status" value="1"/>
</dbReference>
<dbReference type="InterPro" id="IPR027417">
    <property type="entry name" value="P-loop_NTPase"/>
</dbReference>
<keyword evidence="1" id="KW-0028">Amino-acid biosynthesis</keyword>
<keyword evidence="4 7" id="KW-0418">Kinase</keyword>
<evidence type="ECO:0000313" key="7">
    <source>
        <dbReference type="EMBL" id="WMW22238.1"/>
    </source>
</evidence>
<dbReference type="Pfam" id="PF01202">
    <property type="entry name" value="SKI"/>
    <property type="match status" value="1"/>
</dbReference>
<dbReference type="HAMAP" id="MF_00109">
    <property type="entry name" value="Shikimate_kinase"/>
    <property type="match status" value="1"/>
</dbReference>
<protein>
    <submittedName>
        <fullName evidence="7">Shikimate kinase</fullName>
        <ecNumber evidence="7">2.7.1.71</ecNumber>
    </submittedName>
</protein>